<dbReference type="SUPFAM" id="SSF52794">
    <property type="entry name" value="PTS system IIB component-like"/>
    <property type="match status" value="1"/>
</dbReference>
<name>A0A1H9PPH1_9ACTN</name>
<dbReference type="PROSITE" id="PS51100">
    <property type="entry name" value="PTS_EIIB_TYPE_3"/>
    <property type="match status" value="1"/>
</dbReference>
<feature type="domain" description="PTS EIIB type-3" evidence="8">
    <location>
        <begin position="1"/>
        <end position="100"/>
    </location>
</feature>
<dbReference type="InterPro" id="IPR003501">
    <property type="entry name" value="PTS_EIIB_2/3"/>
</dbReference>
<dbReference type="EMBL" id="FOGP01000003">
    <property type="protein sequence ID" value="SER50246.1"/>
    <property type="molecule type" value="Genomic_DNA"/>
</dbReference>
<dbReference type="Pfam" id="PF02302">
    <property type="entry name" value="PTS_IIB"/>
    <property type="match status" value="1"/>
</dbReference>
<dbReference type="PANTHER" id="PTHR34581:SF2">
    <property type="entry name" value="PTS SYSTEM N,N'-DIACETYLCHITOBIOSE-SPECIFIC EIIB COMPONENT"/>
    <property type="match status" value="1"/>
</dbReference>
<evidence type="ECO:0000313" key="9">
    <source>
        <dbReference type="EMBL" id="SEH52475.1"/>
    </source>
</evidence>
<evidence type="ECO:0000256" key="6">
    <source>
        <dbReference type="ARBA" id="ARBA00022777"/>
    </source>
</evidence>
<dbReference type="EMBL" id="FNWT01000004">
    <property type="protein sequence ID" value="SEH52475.1"/>
    <property type="molecule type" value="Genomic_DNA"/>
</dbReference>
<dbReference type="Gene3D" id="3.40.50.2300">
    <property type="match status" value="1"/>
</dbReference>
<sequence length="100" mass="10596">MNILLACNAGMSTSLLVQKMRKEAASQGVEATIEAKPLNKALEAIGDFDILMLGPQISYAKKDAESFAGDKPVIVIPMADYGRMNAKGIIAEATKALANK</sequence>
<evidence type="ECO:0000256" key="2">
    <source>
        <dbReference type="ARBA" id="ARBA00022553"/>
    </source>
</evidence>
<dbReference type="GO" id="GO:0009401">
    <property type="term" value="P:phosphoenolpyruvate-dependent sugar phosphotransferase system"/>
    <property type="evidence" value="ECO:0007669"/>
    <property type="project" value="UniProtKB-KW"/>
</dbReference>
<proteinExistence type="predicted"/>
<dbReference type="Proteomes" id="UP000199135">
    <property type="component" value="Unassembled WGS sequence"/>
</dbReference>
<keyword evidence="12" id="KW-1185">Reference proteome</keyword>
<dbReference type="GO" id="GO:0016301">
    <property type="term" value="F:kinase activity"/>
    <property type="evidence" value="ECO:0007669"/>
    <property type="project" value="UniProtKB-KW"/>
</dbReference>
<evidence type="ECO:0000259" key="8">
    <source>
        <dbReference type="PROSITE" id="PS51100"/>
    </source>
</evidence>
<keyword evidence="6" id="KW-0418">Kinase</keyword>
<keyword evidence="3" id="KW-0762">Sugar transport</keyword>
<dbReference type="RefSeq" id="WP_078687425.1">
    <property type="nucleotide sequence ID" value="NZ_FNWT01000004.1"/>
</dbReference>
<keyword evidence="4" id="KW-0808">Transferase</keyword>
<keyword evidence="1" id="KW-0813">Transport</keyword>
<keyword evidence="5" id="KW-0598">Phosphotransferase system</keyword>
<feature type="modified residue" description="Phosphocysteine; by EIIA" evidence="7">
    <location>
        <position position="7"/>
    </location>
</feature>
<dbReference type="CDD" id="cd05564">
    <property type="entry name" value="PTS_IIB_chitobiose_lichenan"/>
    <property type="match status" value="1"/>
</dbReference>
<keyword evidence="2" id="KW-0597">Phosphoprotein</keyword>
<dbReference type="PANTHER" id="PTHR34581">
    <property type="entry name" value="PTS SYSTEM N,N'-DIACETYLCHITOBIOSE-SPECIFIC EIIB COMPONENT"/>
    <property type="match status" value="1"/>
</dbReference>
<evidence type="ECO:0000313" key="11">
    <source>
        <dbReference type="Proteomes" id="UP000199128"/>
    </source>
</evidence>
<evidence type="ECO:0000313" key="10">
    <source>
        <dbReference type="EMBL" id="SER50246.1"/>
    </source>
</evidence>
<evidence type="ECO:0000256" key="1">
    <source>
        <dbReference type="ARBA" id="ARBA00022448"/>
    </source>
</evidence>
<accession>A0A1H9PPH1</accession>
<reference evidence="11 12" key="1">
    <citation type="submission" date="2016-10" db="EMBL/GenBank/DDBJ databases">
        <authorList>
            <person name="Varghese N."/>
            <person name="Submissions S."/>
        </authorList>
    </citation>
    <scope>NUCLEOTIDE SEQUENCE [LARGE SCALE GENOMIC DNA]</scope>
    <source>
        <strain evidence="11">KHGC19</strain>
        <strain evidence="9 12">WCP15</strain>
    </source>
</reference>
<organism evidence="10 11">
    <name type="scientific">Parafannyhessea umbonata</name>
    <dbReference type="NCBI Taxonomy" id="604330"/>
    <lineage>
        <taxon>Bacteria</taxon>
        <taxon>Bacillati</taxon>
        <taxon>Actinomycetota</taxon>
        <taxon>Coriobacteriia</taxon>
        <taxon>Coriobacteriales</taxon>
        <taxon>Atopobiaceae</taxon>
        <taxon>Parafannyhessea</taxon>
    </lineage>
</organism>
<dbReference type="InterPro" id="IPR036095">
    <property type="entry name" value="PTS_EIIB-like_sf"/>
</dbReference>
<dbReference type="GO" id="GO:0008982">
    <property type="term" value="F:protein-N(PI)-phosphohistidine-sugar phosphotransferase activity"/>
    <property type="evidence" value="ECO:0007669"/>
    <property type="project" value="InterPro"/>
</dbReference>
<evidence type="ECO:0000256" key="4">
    <source>
        <dbReference type="ARBA" id="ARBA00022679"/>
    </source>
</evidence>
<dbReference type="Proteomes" id="UP000199128">
    <property type="component" value="Unassembled WGS sequence"/>
</dbReference>
<evidence type="ECO:0000256" key="7">
    <source>
        <dbReference type="PROSITE-ProRule" id="PRU00423"/>
    </source>
</evidence>
<reference evidence="10" key="2">
    <citation type="submission" date="2016-10" db="EMBL/GenBank/DDBJ databases">
        <authorList>
            <person name="de Groot N.N."/>
        </authorList>
    </citation>
    <scope>NUCLEOTIDE SEQUENCE [LARGE SCALE GENOMIC DNA]</scope>
    <source>
        <strain evidence="10">KHGC19</strain>
    </source>
</reference>
<protein>
    <submittedName>
        <fullName evidence="10">PTS system, cellobiose-specific IIB component</fullName>
    </submittedName>
</protein>
<dbReference type="InterPro" id="IPR051819">
    <property type="entry name" value="PTS_sugar-specific_EIIB"/>
</dbReference>
<evidence type="ECO:0000313" key="12">
    <source>
        <dbReference type="Proteomes" id="UP000199135"/>
    </source>
</evidence>
<gene>
    <name evidence="10" type="ORF">SAMN05216446_1111</name>
    <name evidence="9" type="ORF">SAMN05216447_104168</name>
</gene>
<dbReference type="InterPro" id="IPR013012">
    <property type="entry name" value="PTS_EIIB_3"/>
</dbReference>
<evidence type="ECO:0000256" key="5">
    <source>
        <dbReference type="ARBA" id="ARBA00022683"/>
    </source>
</evidence>
<dbReference type="AlphaFoldDB" id="A0A1H9PPH1"/>
<evidence type="ECO:0000256" key="3">
    <source>
        <dbReference type="ARBA" id="ARBA00022597"/>
    </source>
</evidence>